<keyword evidence="5" id="KW-1185">Reference proteome</keyword>
<keyword evidence="2 3" id="KW-0040">ANK repeat</keyword>
<dbReference type="EMBL" id="BOPF01000013">
    <property type="protein sequence ID" value="GIJ46909.1"/>
    <property type="molecule type" value="Genomic_DNA"/>
</dbReference>
<organism evidence="4 5">
    <name type="scientific">Virgisporangium aliadipatigenens</name>
    <dbReference type="NCBI Taxonomy" id="741659"/>
    <lineage>
        <taxon>Bacteria</taxon>
        <taxon>Bacillati</taxon>
        <taxon>Actinomycetota</taxon>
        <taxon>Actinomycetes</taxon>
        <taxon>Micromonosporales</taxon>
        <taxon>Micromonosporaceae</taxon>
        <taxon>Virgisporangium</taxon>
    </lineage>
</organism>
<name>A0A8J3YKA6_9ACTN</name>
<dbReference type="GO" id="GO:0004842">
    <property type="term" value="F:ubiquitin-protein transferase activity"/>
    <property type="evidence" value="ECO:0007669"/>
    <property type="project" value="TreeGrafter"/>
</dbReference>
<dbReference type="InterPro" id="IPR002110">
    <property type="entry name" value="Ankyrin_rpt"/>
</dbReference>
<dbReference type="RefSeq" id="WP_203900440.1">
    <property type="nucleotide sequence ID" value="NZ_BOPF01000013.1"/>
</dbReference>
<evidence type="ECO:0000256" key="3">
    <source>
        <dbReference type="PROSITE-ProRule" id="PRU00023"/>
    </source>
</evidence>
<dbReference type="Gene3D" id="1.25.40.20">
    <property type="entry name" value="Ankyrin repeat-containing domain"/>
    <property type="match status" value="1"/>
</dbReference>
<keyword evidence="1" id="KW-0677">Repeat</keyword>
<evidence type="ECO:0000313" key="4">
    <source>
        <dbReference type="EMBL" id="GIJ46909.1"/>
    </source>
</evidence>
<proteinExistence type="predicted"/>
<dbReference type="GO" id="GO:0085020">
    <property type="term" value="P:protein K6-linked ubiquitination"/>
    <property type="evidence" value="ECO:0007669"/>
    <property type="project" value="TreeGrafter"/>
</dbReference>
<evidence type="ECO:0000256" key="1">
    <source>
        <dbReference type="ARBA" id="ARBA00022737"/>
    </source>
</evidence>
<dbReference type="AlphaFoldDB" id="A0A8J3YKA6"/>
<reference evidence="4" key="1">
    <citation type="submission" date="2021-01" db="EMBL/GenBank/DDBJ databases">
        <title>Whole genome shotgun sequence of Virgisporangium aliadipatigenens NBRC 105644.</title>
        <authorList>
            <person name="Komaki H."/>
            <person name="Tamura T."/>
        </authorList>
    </citation>
    <scope>NUCLEOTIDE SEQUENCE</scope>
    <source>
        <strain evidence="4">NBRC 105644</strain>
    </source>
</reference>
<feature type="repeat" description="ANK" evidence="3">
    <location>
        <begin position="76"/>
        <end position="108"/>
    </location>
</feature>
<dbReference type="SMART" id="SM00248">
    <property type="entry name" value="ANK"/>
    <property type="match status" value="2"/>
</dbReference>
<dbReference type="PROSITE" id="PS50088">
    <property type="entry name" value="ANK_REPEAT"/>
    <property type="match status" value="2"/>
</dbReference>
<dbReference type="PANTHER" id="PTHR24171">
    <property type="entry name" value="ANKYRIN REPEAT DOMAIN-CONTAINING PROTEIN 39-RELATED"/>
    <property type="match status" value="1"/>
</dbReference>
<dbReference type="InterPro" id="IPR036770">
    <property type="entry name" value="Ankyrin_rpt-contain_sf"/>
</dbReference>
<protein>
    <recommendedName>
        <fullName evidence="6">Ankyrin repeat domain-containing protein</fullName>
    </recommendedName>
</protein>
<dbReference type="Pfam" id="PF12796">
    <property type="entry name" value="Ank_2"/>
    <property type="match status" value="1"/>
</dbReference>
<accession>A0A8J3YKA6</accession>
<dbReference type="PANTHER" id="PTHR24171:SF8">
    <property type="entry name" value="BRCA1-ASSOCIATED RING DOMAIN PROTEIN 1"/>
    <property type="match status" value="1"/>
</dbReference>
<feature type="repeat" description="ANK" evidence="3">
    <location>
        <begin position="43"/>
        <end position="75"/>
    </location>
</feature>
<evidence type="ECO:0000256" key="2">
    <source>
        <dbReference type="ARBA" id="ARBA00023043"/>
    </source>
</evidence>
<sequence length="127" mass="13663">MPELDAETLAFAHRMFDLARHGQAEELGAQVAAGLPANMTNDKGDTLLILAAYHNHPDTVRVLLSHGAEPDRVNDRGQTALAAAVFRRNADTVRLLLSAGADPHAGGPTAVETARFFDLPEMLRLLD</sequence>
<dbReference type="Proteomes" id="UP000619260">
    <property type="component" value="Unassembled WGS sequence"/>
</dbReference>
<dbReference type="PROSITE" id="PS50297">
    <property type="entry name" value="ANK_REP_REGION"/>
    <property type="match status" value="2"/>
</dbReference>
<gene>
    <name evidence="4" type="ORF">Val02_37950</name>
</gene>
<comment type="caution">
    <text evidence="4">The sequence shown here is derived from an EMBL/GenBank/DDBJ whole genome shotgun (WGS) entry which is preliminary data.</text>
</comment>
<evidence type="ECO:0000313" key="5">
    <source>
        <dbReference type="Proteomes" id="UP000619260"/>
    </source>
</evidence>
<evidence type="ECO:0008006" key="6">
    <source>
        <dbReference type="Google" id="ProtNLM"/>
    </source>
</evidence>
<dbReference type="SUPFAM" id="SSF48403">
    <property type="entry name" value="Ankyrin repeat"/>
    <property type="match status" value="1"/>
</dbReference>